<keyword evidence="5 7" id="KW-0030">Aminoacyl-tRNA synthetase</keyword>
<organism evidence="9 10">
    <name type="scientific">Mycolicibacterium rhodesiae (strain NBB3)</name>
    <name type="common">Mycobacterium rhodesiae</name>
    <dbReference type="NCBI Taxonomy" id="710685"/>
    <lineage>
        <taxon>Bacteria</taxon>
        <taxon>Bacillati</taxon>
        <taxon>Actinomycetota</taxon>
        <taxon>Actinomycetes</taxon>
        <taxon>Mycobacteriales</taxon>
        <taxon>Mycobacteriaceae</taxon>
        <taxon>Mycolicibacterium</taxon>
    </lineage>
</organism>
<sequence>MTGHNIDVIFTPPPTPDGGLHVGHIAGPYLRADLNRRLLEAVGSPAAHVSHIDNYQTYVTKKAQQLGKETNQFRDEMTAQIGSDFDGFGIHFDQSIDNTADAYRVYLASGLAELFDNERAIRQPEIVGQDTRYGAVESFVSGTCPNCLQRAFINVCENCGSPMDLARALSPVEESTGRCEFVQVNDSRVPTAFMIDYQDIAWLQGWHLEIDSDSPSLIRLIRELEPSRIALTFRSDYGYMVTPGRVVNPWFEIFFAHCYALGQLLGLPADLSFGQLRTELSKADLRPWVTYYFGFDNSFYYGVLFPLLAHILDVPTMMPDTLKANRFLKINGAKVSSSRGNAIWARDLASRHPVATLRGALAAVTPEVAELDFHEDMLTAISSWPDPSDSARPIFDSPATLTGKNLRSTLELLSCPERFSVAELLNRIGNAVAFAESPHAFDAERVELIGMVAHLRNVLDI</sequence>
<evidence type="ECO:0000256" key="4">
    <source>
        <dbReference type="ARBA" id="ARBA00022917"/>
    </source>
</evidence>
<protein>
    <submittedName>
        <fullName evidence="9">Methionyl-tRNA synthetase</fullName>
    </submittedName>
</protein>
<dbReference type="RefSeq" id="WP_014212637.1">
    <property type="nucleotide sequence ID" value="NC_016604.1"/>
</dbReference>
<keyword evidence="2 7" id="KW-0547">Nucleotide-binding</keyword>
<dbReference type="GO" id="GO:0005524">
    <property type="term" value="F:ATP binding"/>
    <property type="evidence" value="ECO:0007669"/>
    <property type="project" value="UniProtKB-KW"/>
</dbReference>
<dbReference type="GO" id="GO:0004825">
    <property type="term" value="F:methionine-tRNA ligase activity"/>
    <property type="evidence" value="ECO:0007669"/>
    <property type="project" value="UniProtKB-EC"/>
</dbReference>
<dbReference type="AlphaFoldDB" id="G8RLR6"/>
<evidence type="ECO:0000256" key="7">
    <source>
        <dbReference type="RuleBase" id="RU363039"/>
    </source>
</evidence>
<dbReference type="GO" id="GO:0005829">
    <property type="term" value="C:cytosol"/>
    <property type="evidence" value="ECO:0007669"/>
    <property type="project" value="TreeGrafter"/>
</dbReference>
<reference evidence="9 10" key="1">
    <citation type="submission" date="2011-12" db="EMBL/GenBank/DDBJ databases">
        <title>Complete sequence of Mycobacterium rhodesiae NBB3.</title>
        <authorList>
            <consortium name="US DOE Joint Genome Institute"/>
            <person name="Lucas S."/>
            <person name="Han J."/>
            <person name="Lapidus A."/>
            <person name="Cheng J.-F."/>
            <person name="Goodwin L."/>
            <person name="Pitluck S."/>
            <person name="Peters L."/>
            <person name="Mikhailova N."/>
            <person name="Gu W."/>
            <person name="Detter J.C."/>
            <person name="Han C."/>
            <person name="Tapia R."/>
            <person name="Land M."/>
            <person name="Hauser L."/>
            <person name="Kyrpides N."/>
            <person name="Ivanova N."/>
            <person name="Pagani I."/>
            <person name="Mattes T."/>
            <person name="Holmes A."/>
            <person name="Rutledge P."/>
            <person name="Paulsen I."/>
            <person name="Coleman N."/>
            <person name="Woyke T."/>
        </authorList>
    </citation>
    <scope>NUCLEOTIDE SEQUENCE [LARGE SCALE GENOMIC DNA]</scope>
    <source>
        <strain evidence="9 10">NBB3</strain>
    </source>
</reference>
<gene>
    <name evidence="9" type="ordered locus">MycrhN_4394</name>
</gene>
<dbReference type="OrthoDB" id="9810191at2"/>
<dbReference type="HOGENOM" id="CLU_009710_10_1_11"/>
<evidence type="ECO:0000256" key="3">
    <source>
        <dbReference type="ARBA" id="ARBA00022840"/>
    </source>
</evidence>
<dbReference type="eggNOG" id="COG0143">
    <property type="taxonomic scope" value="Bacteria"/>
</dbReference>
<evidence type="ECO:0000256" key="1">
    <source>
        <dbReference type="ARBA" id="ARBA00022598"/>
    </source>
</evidence>
<proteinExistence type="inferred from homology"/>
<evidence type="ECO:0000256" key="5">
    <source>
        <dbReference type="ARBA" id="ARBA00023146"/>
    </source>
</evidence>
<dbReference type="InterPro" id="IPR029038">
    <property type="entry name" value="MetRS_Zn"/>
</dbReference>
<dbReference type="PATRIC" id="fig|710685.3.peg.4405"/>
<dbReference type="SUPFAM" id="SSF52374">
    <property type="entry name" value="Nucleotidylyl transferase"/>
    <property type="match status" value="1"/>
</dbReference>
<comment type="catalytic activity">
    <reaction evidence="6">
        <text>tRNA(Met) + L-methionine + ATP = L-methionyl-tRNA(Met) + AMP + diphosphate</text>
        <dbReference type="Rhea" id="RHEA:13481"/>
        <dbReference type="Rhea" id="RHEA-COMP:9667"/>
        <dbReference type="Rhea" id="RHEA-COMP:9698"/>
        <dbReference type="ChEBI" id="CHEBI:30616"/>
        <dbReference type="ChEBI" id="CHEBI:33019"/>
        <dbReference type="ChEBI" id="CHEBI:57844"/>
        <dbReference type="ChEBI" id="CHEBI:78442"/>
        <dbReference type="ChEBI" id="CHEBI:78530"/>
        <dbReference type="ChEBI" id="CHEBI:456215"/>
        <dbReference type="EC" id="6.1.1.10"/>
    </reaction>
</comment>
<evidence type="ECO:0000313" key="10">
    <source>
        <dbReference type="Proteomes" id="UP000005442"/>
    </source>
</evidence>
<keyword evidence="4 7" id="KW-0648">Protein biosynthesis</keyword>
<keyword evidence="3 7" id="KW-0067">ATP-binding</keyword>
<dbReference type="GO" id="GO:0006431">
    <property type="term" value="P:methionyl-tRNA aminoacylation"/>
    <property type="evidence" value="ECO:0007669"/>
    <property type="project" value="TreeGrafter"/>
</dbReference>
<evidence type="ECO:0000259" key="8">
    <source>
        <dbReference type="Pfam" id="PF09334"/>
    </source>
</evidence>
<accession>G8RLR6</accession>
<evidence type="ECO:0000313" key="9">
    <source>
        <dbReference type="EMBL" id="AEV74889.1"/>
    </source>
</evidence>
<dbReference type="KEGG" id="mrh:MycrhN_4394"/>
<dbReference type="Pfam" id="PF09334">
    <property type="entry name" value="tRNA-synt_1g"/>
    <property type="match status" value="1"/>
</dbReference>
<feature type="domain" description="Methionyl/Leucyl tRNA synthetase" evidence="8">
    <location>
        <begin position="11"/>
        <end position="379"/>
    </location>
</feature>
<dbReference type="PANTHER" id="PTHR45765:SF1">
    <property type="entry name" value="METHIONINE--TRNA LIGASE, CYTOPLASMIC"/>
    <property type="match status" value="1"/>
</dbReference>
<dbReference type="Proteomes" id="UP000005442">
    <property type="component" value="Chromosome"/>
</dbReference>
<dbReference type="Gene3D" id="2.20.28.20">
    <property type="entry name" value="Methionyl-tRNA synthetase, Zn-domain"/>
    <property type="match status" value="1"/>
</dbReference>
<dbReference type="InterPro" id="IPR015413">
    <property type="entry name" value="Methionyl/Leucyl_tRNA_Synth"/>
</dbReference>
<dbReference type="Gene3D" id="3.40.50.620">
    <property type="entry name" value="HUPs"/>
    <property type="match status" value="1"/>
</dbReference>
<dbReference type="PANTHER" id="PTHR45765">
    <property type="entry name" value="METHIONINE--TRNA LIGASE"/>
    <property type="match status" value="1"/>
</dbReference>
<name>G8RLR6_MYCRN</name>
<keyword evidence="10" id="KW-1185">Reference proteome</keyword>
<dbReference type="InterPro" id="IPR023458">
    <property type="entry name" value="Met-tRNA_ligase_1"/>
</dbReference>
<dbReference type="STRING" id="710685.MycrhN_4394"/>
<keyword evidence="1 7" id="KW-0436">Ligase</keyword>
<comment type="similarity">
    <text evidence="7">Belongs to the class-I aminoacyl-tRNA synthetase family.</text>
</comment>
<evidence type="ECO:0000256" key="6">
    <source>
        <dbReference type="ARBA" id="ARBA00047364"/>
    </source>
</evidence>
<evidence type="ECO:0000256" key="2">
    <source>
        <dbReference type="ARBA" id="ARBA00022741"/>
    </source>
</evidence>
<dbReference type="EMBL" id="CP003169">
    <property type="protein sequence ID" value="AEV74889.1"/>
    <property type="molecule type" value="Genomic_DNA"/>
</dbReference>
<dbReference type="InterPro" id="IPR014729">
    <property type="entry name" value="Rossmann-like_a/b/a_fold"/>
</dbReference>